<dbReference type="RefSeq" id="WP_157348500.1">
    <property type="nucleotide sequence ID" value="NZ_WQNF01000049.1"/>
</dbReference>
<keyword evidence="2" id="KW-1185">Reference proteome</keyword>
<comment type="caution">
    <text evidence="1">The sequence shown here is derived from an EMBL/GenBank/DDBJ whole genome shotgun (WGS) entry which is preliminary data.</text>
</comment>
<reference evidence="1 2" key="1">
    <citation type="submission" date="2019-12" db="EMBL/GenBank/DDBJ databases">
        <title>Draft genome sequences Bradyrhizobium cajani AMBPC1010, Bradyrhizobium pachyrhizi AMBPC1040 and Bradyrhizobium yuanmingense ALSPC3051, three plant growth promoting strains isolated from nodules of Cajanus cajan L. in Dominican Republic.</title>
        <authorList>
            <person name="Flores-Felix J.D."/>
            <person name="Araujo J."/>
            <person name="Diaz-Alcantara C."/>
            <person name="Gonzalez-Andres F."/>
            <person name="Velazquez E."/>
        </authorList>
    </citation>
    <scope>NUCLEOTIDE SEQUENCE [LARGE SCALE GENOMIC DNA]</scope>
    <source>
        <strain evidence="1 2">1040</strain>
    </source>
</reference>
<evidence type="ECO:0000313" key="1">
    <source>
        <dbReference type="EMBL" id="MVT70752.1"/>
    </source>
</evidence>
<gene>
    <name evidence="1" type="ORF">GPL21_37460</name>
</gene>
<organism evidence="1 2">
    <name type="scientific">Bradyrhizobium pachyrhizi</name>
    <dbReference type="NCBI Taxonomy" id="280333"/>
    <lineage>
        <taxon>Bacteria</taxon>
        <taxon>Pseudomonadati</taxon>
        <taxon>Pseudomonadota</taxon>
        <taxon>Alphaproteobacteria</taxon>
        <taxon>Hyphomicrobiales</taxon>
        <taxon>Nitrobacteraceae</taxon>
        <taxon>Bradyrhizobium</taxon>
    </lineage>
</organism>
<dbReference type="AlphaFoldDB" id="A0A844T5E4"/>
<dbReference type="EMBL" id="WQNF01000049">
    <property type="protein sequence ID" value="MVT70752.1"/>
    <property type="molecule type" value="Genomic_DNA"/>
</dbReference>
<name>A0A844T5E4_9BRAD</name>
<dbReference type="Proteomes" id="UP000436468">
    <property type="component" value="Unassembled WGS sequence"/>
</dbReference>
<protein>
    <submittedName>
        <fullName evidence="1">Uncharacterized protein</fullName>
    </submittedName>
</protein>
<accession>A0A844T5E4</accession>
<evidence type="ECO:0000313" key="2">
    <source>
        <dbReference type="Proteomes" id="UP000436468"/>
    </source>
</evidence>
<sequence length="90" mass="10228">MKGCYPVRGRMRLKFYCSEGDDEVLKLLRHAMRAGVSESAMHHAVDDNTTLEHCFAAIGVDRTTFRIAMGHPMFDLCPKGQQVFVRQDPE</sequence>
<proteinExistence type="predicted"/>